<comment type="caution">
    <text evidence="3">The sequence shown here is derived from an EMBL/GenBank/DDBJ whole genome shotgun (WGS) entry which is preliminary data.</text>
</comment>
<dbReference type="Pfam" id="PF00929">
    <property type="entry name" value="RNase_T"/>
    <property type="match status" value="1"/>
</dbReference>
<dbReference type="SUPFAM" id="SSF53098">
    <property type="entry name" value="Ribonuclease H-like"/>
    <property type="match status" value="1"/>
</dbReference>
<evidence type="ECO:0000256" key="1">
    <source>
        <dbReference type="SAM" id="MobiDB-lite"/>
    </source>
</evidence>
<dbReference type="AlphaFoldDB" id="A0A3E1RGZ9"/>
<dbReference type="NCBIfam" id="NF006615">
    <property type="entry name" value="PRK09182.1"/>
    <property type="match status" value="1"/>
</dbReference>
<dbReference type="InterPro" id="IPR012337">
    <property type="entry name" value="RNaseH-like_sf"/>
</dbReference>
<dbReference type="InterPro" id="IPR036397">
    <property type="entry name" value="RNaseH_sf"/>
</dbReference>
<feature type="domain" description="Exonuclease" evidence="2">
    <location>
        <begin position="157"/>
        <end position="323"/>
    </location>
</feature>
<dbReference type="PANTHER" id="PTHR30231">
    <property type="entry name" value="DNA POLYMERASE III SUBUNIT EPSILON"/>
    <property type="match status" value="1"/>
</dbReference>
<protein>
    <submittedName>
        <fullName evidence="3">DNA polymerase III subunit epsilon</fullName>
    </submittedName>
</protein>
<dbReference type="CDD" id="cd06127">
    <property type="entry name" value="DEDDh"/>
    <property type="match status" value="1"/>
</dbReference>
<organism evidence="3 4">
    <name type="scientific">Rhodoferax lacus</name>
    <dbReference type="NCBI Taxonomy" id="2184758"/>
    <lineage>
        <taxon>Bacteria</taxon>
        <taxon>Pseudomonadati</taxon>
        <taxon>Pseudomonadota</taxon>
        <taxon>Betaproteobacteria</taxon>
        <taxon>Burkholderiales</taxon>
        <taxon>Comamonadaceae</taxon>
        <taxon>Rhodoferax</taxon>
    </lineage>
</organism>
<evidence type="ECO:0000313" key="3">
    <source>
        <dbReference type="EMBL" id="RFO98523.1"/>
    </source>
</evidence>
<dbReference type="GO" id="GO:0045004">
    <property type="term" value="P:DNA replication proofreading"/>
    <property type="evidence" value="ECO:0007669"/>
    <property type="project" value="TreeGrafter"/>
</dbReference>
<dbReference type="EMBL" id="QFZK01000001">
    <property type="protein sequence ID" value="RFO98523.1"/>
    <property type="molecule type" value="Genomic_DNA"/>
</dbReference>
<gene>
    <name evidence="3" type="ORF">DIC66_01135</name>
</gene>
<evidence type="ECO:0000313" key="4">
    <source>
        <dbReference type="Proteomes" id="UP000260665"/>
    </source>
</evidence>
<proteinExistence type="predicted"/>
<dbReference type="PANTHER" id="PTHR30231:SF37">
    <property type="entry name" value="EXODEOXYRIBONUCLEASE 10"/>
    <property type="match status" value="1"/>
</dbReference>
<dbReference type="Gene3D" id="3.30.420.10">
    <property type="entry name" value="Ribonuclease H-like superfamily/Ribonuclease H"/>
    <property type="match status" value="1"/>
</dbReference>
<dbReference type="OrthoDB" id="9803913at2"/>
<dbReference type="GO" id="GO:0003676">
    <property type="term" value="F:nucleic acid binding"/>
    <property type="evidence" value="ECO:0007669"/>
    <property type="project" value="InterPro"/>
</dbReference>
<dbReference type="Proteomes" id="UP000260665">
    <property type="component" value="Unassembled WGS sequence"/>
</dbReference>
<dbReference type="InterPro" id="IPR013520">
    <property type="entry name" value="Ribonucl_H"/>
</dbReference>
<feature type="region of interest" description="Disordered" evidence="1">
    <location>
        <begin position="65"/>
        <end position="92"/>
    </location>
</feature>
<evidence type="ECO:0000259" key="2">
    <source>
        <dbReference type="SMART" id="SM00479"/>
    </source>
</evidence>
<dbReference type="SMART" id="SM00479">
    <property type="entry name" value="EXOIII"/>
    <property type="match status" value="1"/>
</dbReference>
<accession>A0A3E1RGZ9</accession>
<dbReference type="GO" id="GO:0008408">
    <property type="term" value="F:3'-5' exonuclease activity"/>
    <property type="evidence" value="ECO:0007669"/>
    <property type="project" value="TreeGrafter"/>
</dbReference>
<reference evidence="3 4" key="1">
    <citation type="submission" date="2018-05" db="EMBL/GenBank/DDBJ databases">
        <title>Rhodoferax soyangensis sp.nov., isolated from an oligotrophic freshwater lake.</title>
        <authorList>
            <person name="Park M."/>
        </authorList>
    </citation>
    <scope>NUCLEOTIDE SEQUENCE [LARGE SCALE GENOMIC DNA]</scope>
    <source>
        <strain evidence="3 4">IMCC26218</strain>
    </source>
</reference>
<keyword evidence="4" id="KW-1185">Reference proteome</keyword>
<sequence length="419" mass="45552">MRTPLRGCRGFAGVAGIGFLVGCVGSGEDDRGNNVVHRAPQRCALARQPEEVSLITPPVALELFPELPPGAPAPRARNRRVERPQAAPQPTQPALPVVEEAALVSATVATPAAQVPPLAVDAEAMAQALEVHGDYRVQRRLKPTLQWPGTASGAITRVIVLDTETTGLDQSKELIIELALLRVDIDNATGLPVGEVQVYDGLEDPGKPIPREVVALTGIQDADVKGQTLDAARVAELLDGVDLVIAHNAGFDRPFVEGRFKQFAQLTWACSFADIDWKAQGRGSAKLESLAHANGWFYDAHRAEMDCHALLAVLAQKLPEAAHTGLAQLLLAASQPSYALQATNAPFEAKDKLKARGYRWHAEQRVWHTRLKSDTELNAECEWLKENVYGQRRAMVQIEKQDARVRFSSRAGVVTQQQL</sequence>
<dbReference type="PROSITE" id="PS51257">
    <property type="entry name" value="PROKAR_LIPOPROTEIN"/>
    <property type="match status" value="1"/>
</dbReference>
<name>A0A3E1RGZ9_9BURK</name>
<dbReference type="GO" id="GO:0005829">
    <property type="term" value="C:cytosol"/>
    <property type="evidence" value="ECO:0007669"/>
    <property type="project" value="TreeGrafter"/>
</dbReference>